<organism evidence="6 7">
    <name type="scientific">Hespellia stercorisuis DSM 15480</name>
    <dbReference type="NCBI Taxonomy" id="1121950"/>
    <lineage>
        <taxon>Bacteria</taxon>
        <taxon>Bacillati</taxon>
        <taxon>Bacillota</taxon>
        <taxon>Clostridia</taxon>
        <taxon>Lachnospirales</taxon>
        <taxon>Lachnospiraceae</taxon>
        <taxon>Hespellia</taxon>
    </lineage>
</organism>
<dbReference type="AlphaFoldDB" id="A0A1M6SFM2"/>
<name>A0A1M6SFM2_9FIRM</name>
<dbReference type="RefSeq" id="WP_073111779.1">
    <property type="nucleotide sequence ID" value="NZ_FQZY01000049.1"/>
</dbReference>
<evidence type="ECO:0000313" key="6">
    <source>
        <dbReference type="EMBL" id="SHK43387.1"/>
    </source>
</evidence>
<evidence type="ECO:0000313" key="7">
    <source>
        <dbReference type="Proteomes" id="UP000184301"/>
    </source>
</evidence>
<dbReference type="STRING" id="1121950.SAMN02745243_02932"/>
<proteinExistence type="inferred from homology"/>
<gene>
    <name evidence="6" type="ORF">SAMN02745243_02932</name>
</gene>
<dbReference type="InterPro" id="IPR050090">
    <property type="entry name" value="Tyrosine_recombinase_XerCD"/>
</dbReference>
<dbReference type="Gene3D" id="1.10.443.10">
    <property type="entry name" value="Intergrase catalytic core"/>
    <property type="match status" value="1"/>
</dbReference>
<evidence type="ECO:0000256" key="3">
    <source>
        <dbReference type="ARBA" id="ARBA00023172"/>
    </source>
</evidence>
<dbReference type="PANTHER" id="PTHR30349:SF41">
    <property type="entry name" value="INTEGRASE_RECOMBINASE PROTEIN MJ0367-RELATED"/>
    <property type="match status" value="1"/>
</dbReference>
<feature type="domain" description="Tyr recombinase" evidence="5">
    <location>
        <begin position="386"/>
        <end position="565"/>
    </location>
</feature>
<dbReference type="EMBL" id="FQZY01000049">
    <property type="protein sequence ID" value="SHK43387.1"/>
    <property type="molecule type" value="Genomic_DNA"/>
</dbReference>
<evidence type="ECO:0000259" key="5">
    <source>
        <dbReference type="PROSITE" id="PS51898"/>
    </source>
</evidence>
<dbReference type="GO" id="GO:0003677">
    <property type="term" value="F:DNA binding"/>
    <property type="evidence" value="ECO:0007669"/>
    <property type="project" value="UniProtKB-KW"/>
</dbReference>
<dbReference type="PROSITE" id="PS51898">
    <property type="entry name" value="TYR_RECOMBINASE"/>
    <property type="match status" value="1"/>
</dbReference>
<dbReference type="PANTHER" id="PTHR30349">
    <property type="entry name" value="PHAGE INTEGRASE-RELATED"/>
    <property type="match status" value="1"/>
</dbReference>
<evidence type="ECO:0000256" key="2">
    <source>
        <dbReference type="ARBA" id="ARBA00023125"/>
    </source>
</evidence>
<protein>
    <submittedName>
        <fullName evidence="6">Site-specific recombinase XerD</fullName>
    </submittedName>
</protein>
<dbReference type="InterPro" id="IPR013762">
    <property type="entry name" value="Integrase-like_cat_sf"/>
</dbReference>
<reference evidence="6 7" key="1">
    <citation type="submission" date="2016-11" db="EMBL/GenBank/DDBJ databases">
        <authorList>
            <person name="Jaros S."/>
            <person name="Januszkiewicz K."/>
            <person name="Wedrychowicz H."/>
        </authorList>
    </citation>
    <scope>NUCLEOTIDE SEQUENCE [LARGE SCALE GENOMIC DNA]</scope>
    <source>
        <strain evidence="6 7">DSM 15480</strain>
    </source>
</reference>
<dbReference type="SUPFAM" id="SSF56349">
    <property type="entry name" value="DNA breaking-rejoining enzymes"/>
    <property type="match status" value="1"/>
</dbReference>
<dbReference type="CDD" id="cd00397">
    <property type="entry name" value="DNA_BRE_C"/>
    <property type="match status" value="1"/>
</dbReference>
<dbReference type="Pfam" id="PF00589">
    <property type="entry name" value="Phage_integrase"/>
    <property type="match status" value="1"/>
</dbReference>
<feature type="coiled-coil region" evidence="4">
    <location>
        <begin position="9"/>
        <end position="39"/>
    </location>
</feature>
<comment type="similarity">
    <text evidence="1">Belongs to the 'phage' integrase family.</text>
</comment>
<dbReference type="GO" id="GO:0006310">
    <property type="term" value="P:DNA recombination"/>
    <property type="evidence" value="ECO:0007669"/>
    <property type="project" value="UniProtKB-KW"/>
</dbReference>
<evidence type="ECO:0000256" key="1">
    <source>
        <dbReference type="ARBA" id="ARBA00008857"/>
    </source>
</evidence>
<keyword evidence="4" id="KW-0175">Coiled coil</keyword>
<dbReference type="InterPro" id="IPR011010">
    <property type="entry name" value="DNA_brk_join_enz"/>
</dbReference>
<keyword evidence="3" id="KW-0233">DNA recombination</keyword>
<dbReference type="Proteomes" id="UP000184301">
    <property type="component" value="Unassembled WGS sequence"/>
</dbReference>
<dbReference type="InterPro" id="IPR002104">
    <property type="entry name" value="Integrase_catalytic"/>
</dbReference>
<keyword evidence="7" id="KW-1185">Reference proteome</keyword>
<dbReference type="GO" id="GO:0015074">
    <property type="term" value="P:DNA integration"/>
    <property type="evidence" value="ECO:0007669"/>
    <property type="project" value="InterPro"/>
</dbReference>
<sequence>MPAYQMLRAISQEYESQNYEELQEQLENEINACTEVESSYRNKVKKFMRQVLVWHISEIDYSMRMEYEVFLKSEVKPVSISMYLKGFDRIKQHSIREQMRTLAGRAANRLEYRNQILFLPYHPDQELAMLFDKAGKKKDLVWDFSRQASENMKKQVYTILHYIIRQYDKVKVRHGHIQALQRFYDFCVEDQVEDIEYLELEQVEAFKSTLYEASEPRKISCIIDISRKALFMEAAEIHWDANVWYMERFHFEKGRVNPANPVGSFSYLEVKDKRNRKLLQMYCKYGLGITNLSIGNLRGEFIIVRKFLTELEEKTSDSVCEITADIMDWYFKRMDGREIQAETYNKQVMAILHFFDYLRVKEKITKLPFCEQYYLKKTIAKHHDRSVESSASEEIMEKLYLFPEHLRLMYLHLWGIGLRASEVCTLKGDAYYVQGRDAWIQVYQIKMKTYKRIPIPASLYKLMKVYKHKHDIQPEDYIFQNSKGGPFQYGTFRNQMIKHCESNGIQNGDYMFQSHDYRHTIAGEFYNNGVSIQGIRDYLGHAYEEMTLQYIDYMPRKINKKSEELFKRPGNSLATCLKKR</sequence>
<evidence type="ECO:0000256" key="4">
    <source>
        <dbReference type="SAM" id="Coils"/>
    </source>
</evidence>
<accession>A0A1M6SFM2</accession>
<keyword evidence="2" id="KW-0238">DNA-binding</keyword>
<dbReference type="OrthoDB" id="1863109at2"/>